<name>A0A8T9AQG2_9HYPH</name>
<dbReference type="AlphaFoldDB" id="A0A8T9AQG2"/>
<keyword evidence="1" id="KW-0472">Membrane</keyword>
<keyword evidence="3" id="KW-1185">Reference proteome</keyword>
<accession>A0A8T9AQG2</accession>
<dbReference type="RefSeq" id="WP_143975725.1">
    <property type="nucleotide sequence ID" value="NZ_PNOT02000219.1"/>
</dbReference>
<evidence type="ECO:0000313" key="2">
    <source>
        <dbReference type="EMBL" id="TSE07581.1"/>
    </source>
</evidence>
<dbReference type="EMBL" id="PNOT02000219">
    <property type="protein sequence ID" value="TSE07581.1"/>
    <property type="molecule type" value="Genomic_DNA"/>
</dbReference>
<protein>
    <recommendedName>
        <fullName evidence="4">Phage tail tape measure protein</fullName>
    </recommendedName>
</protein>
<dbReference type="OrthoDB" id="7592271at2"/>
<keyword evidence="1" id="KW-0812">Transmembrane</keyword>
<evidence type="ECO:0000256" key="1">
    <source>
        <dbReference type="SAM" id="Phobius"/>
    </source>
</evidence>
<proteinExistence type="predicted"/>
<organism evidence="2 3">
    <name type="scientific">Mesorhizobium intechi</name>
    <dbReference type="NCBI Taxonomy" id="537601"/>
    <lineage>
        <taxon>Bacteria</taxon>
        <taxon>Pseudomonadati</taxon>
        <taxon>Pseudomonadota</taxon>
        <taxon>Alphaproteobacteria</taxon>
        <taxon>Hyphomicrobiales</taxon>
        <taxon>Phyllobacteriaceae</taxon>
        <taxon>Mesorhizobium</taxon>
    </lineage>
</organism>
<keyword evidence="1" id="KW-1133">Transmembrane helix</keyword>
<feature type="transmembrane region" description="Helical" evidence="1">
    <location>
        <begin position="205"/>
        <end position="224"/>
    </location>
</feature>
<evidence type="ECO:0008006" key="4">
    <source>
        <dbReference type="Google" id="ProtNLM"/>
    </source>
</evidence>
<evidence type="ECO:0000313" key="3">
    <source>
        <dbReference type="Proteomes" id="UP000235507"/>
    </source>
</evidence>
<feature type="transmembrane region" description="Helical" evidence="1">
    <location>
        <begin position="173"/>
        <end position="199"/>
    </location>
</feature>
<gene>
    <name evidence="2" type="ORF">C1D09_018795</name>
</gene>
<dbReference type="Proteomes" id="UP000235507">
    <property type="component" value="Unassembled WGS sequence"/>
</dbReference>
<reference evidence="2" key="1">
    <citation type="submission" date="2019-07" db="EMBL/GenBank/DDBJ databases">
        <title>Mesorhizobum intechiensis sp. nov. isolated from nodules of Lotus tenuis growing in lowlands of the Flooding Pampa, Argentina.</title>
        <authorList>
            <person name="Estrella M.J."/>
            <person name="Torres Tejerizo G.A."/>
            <person name="Cumpa Velazquez L.M."/>
            <person name="Fontana F."/>
            <person name="Hansen L."/>
            <person name="Pistorio M."/>
            <person name="Sannazzaro A.I."/>
        </authorList>
    </citation>
    <scope>NUCLEOTIDE SEQUENCE</scope>
    <source>
        <strain evidence="2">BD68</strain>
    </source>
</reference>
<comment type="caution">
    <text evidence="2">The sequence shown here is derived from an EMBL/GenBank/DDBJ whole genome shotgun (WGS) entry which is preliminary data.</text>
</comment>
<sequence length="513" mass="52638">MLPFLNAGKKGLIDLGQEAERTGLVFTKAQSTIAEDFNDTLTSLGKAARGVRVQLGLLFAPIFTTLAGSLRDEINNNREAIVAFGQKVAQVTAGALGDLFHLLSGNTQNIKSPFIREWGAAIVQFGSDVSGVVNGLVIPAFKLLREGAQFVADQINRVFGTDITAGELALGTAILSAVGAFTALASAVGVVVSGIGLLAGLVGGIPLAIAAAAFAAGVAIAVFWDDIKTGAAAAWEFITSGAAAAWQSIVDGAIGLWQGIVAAFGDGQQAAVDAFNGIVESIVSVWNSLIDRLGSIAQQIVERIAGWFGTLPGRITAIFNSLVGIASSVLNRVSSLVDSIVSKIQSAINLARQLVGLGGDSGGSSGGGGQGGFANGGLIQGPGGPRTDSILARVSNGEFIIQARAVQRLGADFFHMLNQGIIPNMNGLRGFSVGGLVDNFNRSMAIPRFAGGGLANVNVSPASGFSGNTVAVKLQYGPTVQDVIDLIGQADPVMRLQRFVLQESSASAGRRPR</sequence>